<dbReference type="AlphaFoldDB" id="A0A9D9NPI2"/>
<organism evidence="5 6">
    <name type="scientific">Candidatus Cryptobacteroides avistercoris</name>
    <dbReference type="NCBI Taxonomy" id="2840758"/>
    <lineage>
        <taxon>Bacteria</taxon>
        <taxon>Pseudomonadati</taxon>
        <taxon>Bacteroidota</taxon>
        <taxon>Bacteroidia</taxon>
        <taxon>Bacteroidales</taxon>
        <taxon>Candidatus Cryptobacteroides</taxon>
    </lineage>
</organism>
<dbReference type="CDD" id="cd02012">
    <property type="entry name" value="TPP_TK"/>
    <property type="match status" value="1"/>
</dbReference>
<dbReference type="Proteomes" id="UP000823769">
    <property type="component" value="Unassembled WGS sequence"/>
</dbReference>
<dbReference type="InterPro" id="IPR005474">
    <property type="entry name" value="Transketolase_N"/>
</dbReference>
<name>A0A9D9NPI2_9BACT</name>
<evidence type="ECO:0000259" key="4">
    <source>
        <dbReference type="Pfam" id="PF00456"/>
    </source>
</evidence>
<evidence type="ECO:0000313" key="5">
    <source>
        <dbReference type="EMBL" id="MBO8480648.1"/>
    </source>
</evidence>
<keyword evidence="3" id="KW-0786">Thiamine pyrophosphate</keyword>
<accession>A0A9D9NPI2</accession>
<comment type="caution">
    <text evidence="5">The sequence shown here is derived from an EMBL/GenBank/DDBJ whole genome shotgun (WGS) entry which is preliminary data.</text>
</comment>
<proteinExistence type="inferred from homology"/>
<evidence type="ECO:0000313" key="6">
    <source>
        <dbReference type="Proteomes" id="UP000823769"/>
    </source>
</evidence>
<dbReference type="EMBL" id="JADILW010000087">
    <property type="protein sequence ID" value="MBO8480648.1"/>
    <property type="molecule type" value="Genomic_DNA"/>
</dbReference>
<gene>
    <name evidence="5" type="ORF">IAB76_06030</name>
</gene>
<dbReference type="InterPro" id="IPR029061">
    <property type="entry name" value="THDP-binding"/>
</dbReference>
<comment type="cofactor">
    <cofactor evidence="1">
        <name>thiamine diphosphate</name>
        <dbReference type="ChEBI" id="CHEBI:58937"/>
    </cofactor>
</comment>
<reference evidence="5" key="2">
    <citation type="journal article" date="2021" name="PeerJ">
        <title>Extensive microbial diversity within the chicken gut microbiome revealed by metagenomics and culture.</title>
        <authorList>
            <person name="Gilroy R."/>
            <person name="Ravi A."/>
            <person name="Getino M."/>
            <person name="Pursley I."/>
            <person name="Horton D.L."/>
            <person name="Alikhan N.F."/>
            <person name="Baker D."/>
            <person name="Gharbi K."/>
            <person name="Hall N."/>
            <person name="Watson M."/>
            <person name="Adriaenssens E.M."/>
            <person name="Foster-Nyarko E."/>
            <person name="Jarju S."/>
            <person name="Secka A."/>
            <person name="Antonio M."/>
            <person name="Oren A."/>
            <person name="Chaudhuri R.R."/>
            <person name="La Ragione R."/>
            <person name="Hildebrand F."/>
            <person name="Pallen M.J."/>
        </authorList>
    </citation>
    <scope>NUCLEOTIDE SEQUENCE</scope>
    <source>
        <strain evidence="5">B3-1481</strain>
    </source>
</reference>
<dbReference type="Gene3D" id="3.40.50.970">
    <property type="match status" value="1"/>
</dbReference>
<feature type="domain" description="Transketolase N-terminal" evidence="4">
    <location>
        <begin position="14"/>
        <end position="269"/>
    </location>
</feature>
<protein>
    <submittedName>
        <fullName evidence="5">Transketolase</fullName>
    </submittedName>
</protein>
<dbReference type="Pfam" id="PF00456">
    <property type="entry name" value="Transketolase_N"/>
    <property type="match status" value="1"/>
</dbReference>
<dbReference type="PANTHER" id="PTHR47514:SF1">
    <property type="entry name" value="TRANSKETOLASE N-TERMINAL SECTION-RELATED"/>
    <property type="match status" value="1"/>
</dbReference>
<comment type="similarity">
    <text evidence="2">Belongs to the transketolase family.</text>
</comment>
<dbReference type="SUPFAM" id="SSF52518">
    <property type="entry name" value="Thiamin diphosphate-binding fold (THDP-binding)"/>
    <property type="match status" value="1"/>
</dbReference>
<evidence type="ECO:0000256" key="3">
    <source>
        <dbReference type="ARBA" id="ARBA00023052"/>
    </source>
</evidence>
<sequence>MANIEELQKISTQVRRDILRMVTTAKSGHPGGSLGIADVMTALYFSEMRHDPGTWTREAADQDVFILSAGHLAPVYYSVLARSGYFPTSELGTLRKFGSRLQGHPSVSDGLPGVFKPSGSLGQGLSVAAGMALGKKSDGSDKRVYCLCGDGESEEGQIWEAAMWASHLGLDNLIAFTDWNGLQIDGRTEDITGIGELNEKWAAFGWDVIVAYGHDFRSILDAFKLAHNADGRPKMILFRTEMGHGVDFMAGDNAWHGMAPSAEQCEAALKQLPETLGDY</sequence>
<evidence type="ECO:0000256" key="1">
    <source>
        <dbReference type="ARBA" id="ARBA00001964"/>
    </source>
</evidence>
<dbReference type="PANTHER" id="PTHR47514">
    <property type="entry name" value="TRANSKETOLASE N-TERMINAL SECTION-RELATED"/>
    <property type="match status" value="1"/>
</dbReference>
<evidence type="ECO:0000256" key="2">
    <source>
        <dbReference type="ARBA" id="ARBA00007131"/>
    </source>
</evidence>
<reference evidence="5" key="1">
    <citation type="submission" date="2020-10" db="EMBL/GenBank/DDBJ databases">
        <authorList>
            <person name="Gilroy R."/>
        </authorList>
    </citation>
    <scope>NUCLEOTIDE SEQUENCE</scope>
    <source>
        <strain evidence="5">B3-1481</strain>
    </source>
</reference>